<feature type="transmembrane region" description="Helical" evidence="1">
    <location>
        <begin position="318"/>
        <end position="341"/>
    </location>
</feature>
<reference evidence="4" key="1">
    <citation type="submission" date="2010-12" db="EMBL/GenBank/DDBJ databases">
        <title>Complete sequence of plasmid 2 of Asticcacaulis excentricus CB 48.</title>
        <authorList>
            <consortium name="US DOE Joint Genome Institute"/>
            <person name="Lucas S."/>
            <person name="Copeland A."/>
            <person name="Lapidus A."/>
            <person name="Cheng J.-F."/>
            <person name="Bruce D."/>
            <person name="Goodwin L."/>
            <person name="Pitluck S."/>
            <person name="Teshima H."/>
            <person name="Davenport K."/>
            <person name="Detter J.C."/>
            <person name="Han C."/>
            <person name="Tapia R."/>
            <person name="Land M."/>
            <person name="Hauser L."/>
            <person name="Jeffries C."/>
            <person name="Kyrpides N."/>
            <person name="Ivanova N."/>
            <person name="Ovchinnikova G."/>
            <person name="Brun Y.V."/>
            <person name="Woyke T."/>
        </authorList>
    </citation>
    <scope>NUCLEOTIDE SEQUENCE [LARGE SCALE GENOMIC DNA]</scope>
    <source>
        <strain evidence="4">ATCC 15261 / DSM 4724 / KCTC 12464 / NCIMB 9791 / VKM B-1370 / CB 48</strain>
        <plasmid evidence="4">pASTEX02</plasmid>
    </source>
</reference>
<keyword evidence="3" id="KW-0614">Plasmid</keyword>
<feature type="transmembrane region" description="Helical" evidence="1">
    <location>
        <begin position="221"/>
        <end position="242"/>
    </location>
</feature>
<geneLocation type="plasmid" evidence="3 4">
    <name>pASTEX02</name>
</geneLocation>
<dbReference type="AlphaFoldDB" id="E8RW18"/>
<dbReference type="InterPro" id="IPR050879">
    <property type="entry name" value="Acyltransferase_3"/>
</dbReference>
<dbReference type="InterPro" id="IPR002656">
    <property type="entry name" value="Acyl_transf_3_dom"/>
</dbReference>
<evidence type="ECO:0000259" key="2">
    <source>
        <dbReference type="Pfam" id="PF01757"/>
    </source>
</evidence>
<feature type="transmembrane region" description="Helical" evidence="1">
    <location>
        <begin position="95"/>
        <end position="115"/>
    </location>
</feature>
<name>E8RW18_ASTEC</name>
<dbReference type="PANTHER" id="PTHR23028:SF131">
    <property type="entry name" value="BLR2367 PROTEIN"/>
    <property type="match status" value="1"/>
</dbReference>
<sequence length="366" mass="39695">MNDTELSMRPGTSVLPSIQAMRGVAALAVLVHHLGQYAGLRFSAGWLLPGSGLLWSGVDIFFVLSGFLMAWSSFGKSNAERSSVAFLTGRAGRIYPPYWAALALTVMIAVALPQAMPKETVCPALCQISLMPYDGSPLLGPAWTLSYEVIFYLIFAALLMFPGKTRLFGLGVWTMIVLVSGLFFPPSNRASIIHLALAPLPLEFLMGCWIAVALQKGQRFTSLFAAMFALFLMLMGAAYFNSVSPGLRGSAAEWARVALVGLPAVGLVFTLASMDLTKAIQPPHIFQWLGDRSYSLYLIHWPIVVGLSWIVHESLSGAAVPAMTFVICGFGASLAISAVMYRYVESPSHLFAKAISRRIYNLAERS</sequence>
<dbReference type="KEGG" id="aex:Astex_3831"/>
<dbReference type="Proteomes" id="UP000001492">
    <property type="component" value="Plasmid pASTEX02"/>
</dbReference>
<feature type="transmembrane region" description="Helical" evidence="1">
    <location>
        <begin position="167"/>
        <end position="186"/>
    </location>
</feature>
<protein>
    <submittedName>
        <fullName evidence="3">Acyltransferase 3</fullName>
    </submittedName>
</protein>
<feature type="transmembrane region" description="Helical" evidence="1">
    <location>
        <begin position="254"/>
        <end position="273"/>
    </location>
</feature>
<keyword evidence="3" id="KW-0808">Transferase</keyword>
<keyword evidence="3" id="KW-0012">Acyltransferase</keyword>
<gene>
    <name evidence="3" type="ordered locus">Astex_3831</name>
</gene>
<dbReference type="EMBL" id="CP002398">
    <property type="protein sequence ID" value="ADU15440.1"/>
    <property type="molecule type" value="Genomic_DNA"/>
</dbReference>
<dbReference type="PANTHER" id="PTHR23028">
    <property type="entry name" value="ACETYLTRANSFERASE"/>
    <property type="match status" value="1"/>
</dbReference>
<keyword evidence="1" id="KW-0472">Membrane</keyword>
<keyword evidence="4" id="KW-1185">Reference proteome</keyword>
<dbReference type="GO" id="GO:0016747">
    <property type="term" value="F:acyltransferase activity, transferring groups other than amino-acyl groups"/>
    <property type="evidence" value="ECO:0007669"/>
    <property type="project" value="InterPro"/>
</dbReference>
<proteinExistence type="predicted"/>
<dbReference type="Pfam" id="PF01757">
    <property type="entry name" value="Acyl_transf_3"/>
    <property type="match status" value="1"/>
</dbReference>
<feature type="domain" description="Acyltransferase 3" evidence="2">
    <location>
        <begin position="17"/>
        <end position="342"/>
    </location>
</feature>
<dbReference type="RefSeq" id="WP_013481253.1">
    <property type="nucleotide sequence ID" value="NC_014819.1"/>
</dbReference>
<dbReference type="OrthoDB" id="9767863at2"/>
<feature type="transmembrane region" description="Helical" evidence="1">
    <location>
        <begin position="192"/>
        <end position="214"/>
    </location>
</feature>
<feature type="transmembrane region" description="Helical" evidence="1">
    <location>
        <begin position="140"/>
        <end position="160"/>
    </location>
</feature>
<accession>E8RW18</accession>
<keyword evidence="1" id="KW-1133">Transmembrane helix</keyword>
<evidence type="ECO:0000256" key="1">
    <source>
        <dbReference type="SAM" id="Phobius"/>
    </source>
</evidence>
<evidence type="ECO:0000313" key="3">
    <source>
        <dbReference type="EMBL" id="ADU15440.1"/>
    </source>
</evidence>
<organism evidence="3 4">
    <name type="scientific">Asticcacaulis excentricus (strain ATCC 15261 / DSM 4724 / KCTC 12464 / NCIMB 9791 / VKM B-1370 / CB 48)</name>
    <dbReference type="NCBI Taxonomy" id="573065"/>
    <lineage>
        <taxon>Bacteria</taxon>
        <taxon>Pseudomonadati</taxon>
        <taxon>Pseudomonadota</taxon>
        <taxon>Alphaproteobacteria</taxon>
        <taxon>Caulobacterales</taxon>
        <taxon>Caulobacteraceae</taxon>
        <taxon>Asticcacaulis</taxon>
    </lineage>
</organism>
<dbReference type="GO" id="GO:0000271">
    <property type="term" value="P:polysaccharide biosynthetic process"/>
    <property type="evidence" value="ECO:0007669"/>
    <property type="project" value="TreeGrafter"/>
</dbReference>
<dbReference type="GO" id="GO:0016020">
    <property type="term" value="C:membrane"/>
    <property type="evidence" value="ECO:0007669"/>
    <property type="project" value="TreeGrafter"/>
</dbReference>
<feature type="transmembrane region" description="Helical" evidence="1">
    <location>
        <begin position="52"/>
        <end position="74"/>
    </location>
</feature>
<dbReference type="HOGENOM" id="CLU_005679_2_0_5"/>
<feature type="transmembrane region" description="Helical" evidence="1">
    <location>
        <begin position="294"/>
        <end position="312"/>
    </location>
</feature>
<evidence type="ECO:0000313" key="4">
    <source>
        <dbReference type="Proteomes" id="UP000001492"/>
    </source>
</evidence>
<keyword evidence="1" id="KW-0812">Transmembrane</keyword>